<dbReference type="Gene3D" id="3.40.50.20">
    <property type="match status" value="1"/>
</dbReference>
<dbReference type="PANTHER" id="PTHR39962">
    <property type="entry name" value="BLL4848 PROTEIN"/>
    <property type="match status" value="1"/>
</dbReference>
<reference evidence="3 4" key="1">
    <citation type="submission" date="2019-02" db="EMBL/GenBank/DDBJ databases">
        <title>Deep-cultivation of Planctomycetes and their phenomic and genomic characterization uncovers novel biology.</title>
        <authorList>
            <person name="Wiegand S."/>
            <person name="Jogler M."/>
            <person name="Boedeker C."/>
            <person name="Pinto D."/>
            <person name="Vollmers J."/>
            <person name="Rivas-Marin E."/>
            <person name="Kohn T."/>
            <person name="Peeters S.H."/>
            <person name="Heuer A."/>
            <person name="Rast P."/>
            <person name="Oberbeckmann S."/>
            <person name="Bunk B."/>
            <person name="Jeske O."/>
            <person name="Meyerdierks A."/>
            <person name="Storesund J.E."/>
            <person name="Kallscheuer N."/>
            <person name="Luecker S."/>
            <person name="Lage O.M."/>
            <person name="Pohl T."/>
            <person name="Merkel B.J."/>
            <person name="Hornburger P."/>
            <person name="Mueller R.-W."/>
            <person name="Bruemmer F."/>
            <person name="Labrenz M."/>
            <person name="Spormann A.M."/>
            <person name="Op den Camp H."/>
            <person name="Overmann J."/>
            <person name="Amann R."/>
            <person name="Jetten M.S.M."/>
            <person name="Mascher T."/>
            <person name="Medema M.H."/>
            <person name="Devos D.P."/>
            <person name="Kaster A.-K."/>
            <person name="Ovreas L."/>
            <person name="Rohde M."/>
            <person name="Galperin M.Y."/>
            <person name="Jogler C."/>
        </authorList>
    </citation>
    <scope>NUCLEOTIDE SEQUENCE [LARGE SCALE GENOMIC DNA]</scope>
    <source>
        <strain evidence="3 4">CA12</strain>
    </source>
</reference>
<evidence type="ECO:0000313" key="3">
    <source>
        <dbReference type="EMBL" id="QDT17552.1"/>
    </source>
</evidence>
<dbReference type="InterPro" id="IPR043167">
    <property type="entry name" value="LpxI_C_sf"/>
</dbReference>
<dbReference type="InterPro" id="IPR053174">
    <property type="entry name" value="LpxI"/>
</dbReference>
<protein>
    <recommendedName>
        <fullName evidence="5">UDP-2,3-diacylglucosamine pyrophosphatase LpxI</fullName>
    </recommendedName>
</protein>
<evidence type="ECO:0000259" key="1">
    <source>
        <dbReference type="Pfam" id="PF06230"/>
    </source>
</evidence>
<dbReference type="KEGG" id="acaf:CA12_36790"/>
<dbReference type="PANTHER" id="PTHR39962:SF1">
    <property type="entry name" value="LPXI FAMILY PROTEIN"/>
    <property type="match status" value="1"/>
</dbReference>
<dbReference type="InterPro" id="IPR010415">
    <property type="entry name" value="LpxI_C"/>
</dbReference>
<dbReference type="Proteomes" id="UP000318741">
    <property type="component" value="Chromosome"/>
</dbReference>
<feature type="domain" description="LpxI N-terminal" evidence="2">
    <location>
        <begin position="53"/>
        <end position="189"/>
    </location>
</feature>
<evidence type="ECO:0000313" key="4">
    <source>
        <dbReference type="Proteomes" id="UP000318741"/>
    </source>
</evidence>
<evidence type="ECO:0000259" key="2">
    <source>
        <dbReference type="Pfam" id="PF17930"/>
    </source>
</evidence>
<dbReference type="Pfam" id="PF06230">
    <property type="entry name" value="LpxI_C"/>
    <property type="match status" value="1"/>
</dbReference>
<name>A0A517PDU6_9PLAN</name>
<keyword evidence="4" id="KW-1185">Reference proteome</keyword>
<dbReference type="AlphaFoldDB" id="A0A517PDU6"/>
<evidence type="ECO:0008006" key="5">
    <source>
        <dbReference type="Google" id="ProtNLM"/>
    </source>
</evidence>
<dbReference type="Gene3D" id="3.40.140.80">
    <property type="match status" value="1"/>
</dbReference>
<gene>
    <name evidence="3" type="ORF">CA12_36790</name>
</gene>
<feature type="domain" description="LpxI C-terminal" evidence="1">
    <location>
        <begin position="192"/>
        <end position="322"/>
    </location>
</feature>
<dbReference type="InterPro" id="IPR041255">
    <property type="entry name" value="LpxI_N"/>
</dbReference>
<organism evidence="3 4">
    <name type="scientific">Alienimonas californiensis</name>
    <dbReference type="NCBI Taxonomy" id="2527989"/>
    <lineage>
        <taxon>Bacteria</taxon>
        <taxon>Pseudomonadati</taxon>
        <taxon>Planctomycetota</taxon>
        <taxon>Planctomycetia</taxon>
        <taxon>Planctomycetales</taxon>
        <taxon>Planctomycetaceae</taxon>
        <taxon>Alienimonas</taxon>
    </lineage>
</organism>
<accession>A0A517PDU6</accession>
<dbReference type="Pfam" id="PF17930">
    <property type="entry name" value="LpxI_N"/>
    <property type="match status" value="1"/>
</dbReference>
<proteinExistence type="predicted"/>
<sequence length="335" mass="36247">MVSDRPTAGMDAAIDPAAGPQAIRLAAHTLPRAVPDPDDQSLDRPLLAPPPGRVGLLAGAGQFPFRFAEAAKAGGHEVFAVGVQGMCDPALADLCDGYREAPICRAGSMIRKFRRAGVREVVMAGKVTKTVFFEPWRAFKLMPDWRALSIWFHHARRDKKDDTLLLAVIAEFARSGLTVGSALDYAPELLVPHGFLTDRQPTPKQWEDIRFGWALAKEMGRLDVGQSVCVADKAVMAVEAIEGTDKCIERAGELCRRGGFTVVKVAKPQQDRRFDVPTVGENTLRTMHAAGARVLAIESGKTIMIDRGPMMDLADRLGIAVVSLNAEELSLKAAA</sequence>
<dbReference type="EMBL" id="CP036265">
    <property type="protein sequence ID" value="QDT17552.1"/>
    <property type="molecule type" value="Genomic_DNA"/>
</dbReference>
<dbReference type="RefSeq" id="WP_242688013.1">
    <property type="nucleotide sequence ID" value="NZ_CP036265.1"/>
</dbReference>